<evidence type="ECO:0000256" key="1">
    <source>
        <dbReference type="ARBA" id="ARBA00000086"/>
    </source>
</evidence>
<dbReference type="KEGG" id="dpd:Deipe_1319"/>
<dbReference type="EMBL" id="CP003382">
    <property type="protein sequence ID" value="AFZ66868.1"/>
    <property type="molecule type" value="Genomic_DNA"/>
</dbReference>
<organism evidence="7 8">
    <name type="scientific">Deinococcus peraridilitoris (strain DSM 19664 / LMG 22246 / CIP 109416 / KR-200)</name>
    <dbReference type="NCBI Taxonomy" id="937777"/>
    <lineage>
        <taxon>Bacteria</taxon>
        <taxon>Thermotogati</taxon>
        <taxon>Deinococcota</taxon>
        <taxon>Deinococci</taxon>
        <taxon>Deinococcales</taxon>
        <taxon>Deinococcaceae</taxon>
        <taxon>Deinococcus</taxon>
    </lineage>
</organism>
<dbReference type="eggNOG" id="COG0122">
    <property type="taxonomic scope" value="Bacteria"/>
</dbReference>
<dbReference type="Pfam" id="PF00730">
    <property type="entry name" value="HhH-GPD"/>
    <property type="match status" value="1"/>
</dbReference>
<dbReference type="CDD" id="cd00056">
    <property type="entry name" value="ENDO3c"/>
    <property type="match status" value="1"/>
</dbReference>
<dbReference type="AlphaFoldDB" id="K9ZYY9"/>
<dbReference type="Gene3D" id="1.10.340.30">
    <property type="entry name" value="Hypothetical protein, domain 2"/>
    <property type="match status" value="1"/>
</dbReference>
<dbReference type="PANTHER" id="PTHR43003:SF5">
    <property type="entry name" value="DNA-3-METHYLADENINE GLYCOSYLASE"/>
    <property type="match status" value="1"/>
</dbReference>
<reference evidence="8" key="1">
    <citation type="submission" date="2012-03" db="EMBL/GenBank/DDBJ databases">
        <title>Complete sequence of chromosome of Deinococcus peraridilitoris DSM 19664.</title>
        <authorList>
            <person name="Lucas S."/>
            <person name="Copeland A."/>
            <person name="Lapidus A."/>
            <person name="Glavina del Rio T."/>
            <person name="Dalin E."/>
            <person name="Tice H."/>
            <person name="Bruce D."/>
            <person name="Goodwin L."/>
            <person name="Pitluck S."/>
            <person name="Peters L."/>
            <person name="Mikhailova N."/>
            <person name="Lu M."/>
            <person name="Kyrpides N."/>
            <person name="Mavromatis K."/>
            <person name="Ivanova N."/>
            <person name="Brettin T."/>
            <person name="Detter J.C."/>
            <person name="Han C."/>
            <person name="Larimer F."/>
            <person name="Land M."/>
            <person name="Hauser L."/>
            <person name="Markowitz V."/>
            <person name="Cheng J.-F."/>
            <person name="Hugenholtz P."/>
            <person name="Woyke T."/>
            <person name="Wu D."/>
            <person name="Pukall R."/>
            <person name="Steenblock K."/>
            <person name="Brambilla E."/>
            <person name="Klenk H.-P."/>
            <person name="Eisen J.A."/>
        </authorList>
    </citation>
    <scope>NUCLEOTIDE SEQUENCE [LARGE SCALE GENOMIC DNA]</scope>
    <source>
        <strain evidence="8">DSM 19664 / LMG 22246 / CIP 109416 / KR-200</strain>
    </source>
</reference>
<dbReference type="Gene3D" id="1.10.1670.40">
    <property type="match status" value="1"/>
</dbReference>
<dbReference type="InterPro" id="IPR051912">
    <property type="entry name" value="Alkylbase_DNA_Glycosylase/TA"/>
</dbReference>
<keyword evidence="3" id="KW-0227">DNA damage</keyword>
<sequence>MDLPTAERVTESAEGQAGSAPGAVCSCGPCRSVHEMLTPARQAEGLAELAGRDPVLRALLAQFGAPPLWSRPPGFAALVLIILEQQVSLASARAAFTRLQARVGEVTPEVILASADNLRGAGLTRQKSAYLLALAEAVVNGRVDLDGLERQDDAGVREALSGIKGVGPWTVDVYLLLALLRPDILPVGDLALVSSVRRVYGLAERPTRAQLLVMGQSWRPWRSVATRLLWHAYLQERGRSFQG</sequence>
<dbReference type="PANTHER" id="PTHR43003">
    <property type="entry name" value="DNA-3-METHYLADENINE GLYCOSYLASE"/>
    <property type="match status" value="1"/>
</dbReference>
<evidence type="ECO:0000256" key="3">
    <source>
        <dbReference type="ARBA" id="ARBA00022763"/>
    </source>
</evidence>
<evidence type="ECO:0000313" key="7">
    <source>
        <dbReference type="EMBL" id="AFZ66868.1"/>
    </source>
</evidence>
<dbReference type="GO" id="GO:0005737">
    <property type="term" value="C:cytoplasm"/>
    <property type="evidence" value="ECO:0007669"/>
    <property type="project" value="TreeGrafter"/>
</dbReference>
<evidence type="ECO:0000256" key="4">
    <source>
        <dbReference type="ARBA" id="ARBA00023204"/>
    </source>
</evidence>
<feature type="region of interest" description="Disordered" evidence="5">
    <location>
        <begin position="1"/>
        <end position="22"/>
    </location>
</feature>
<dbReference type="Proteomes" id="UP000010467">
    <property type="component" value="Chromosome"/>
</dbReference>
<dbReference type="GO" id="GO:0006285">
    <property type="term" value="P:base-excision repair, AP site formation"/>
    <property type="evidence" value="ECO:0007669"/>
    <property type="project" value="TreeGrafter"/>
</dbReference>
<protein>
    <recommendedName>
        <fullName evidence="2">DNA-3-methyladenine glycosylase II</fullName>
        <ecNumber evidence="2">3.2.2.21</ecNumber>
    </recommendedName>
</protein>
<comment type="catalytic activity">
    <reaction evidence="1">
        <text>Hydrolysis of alkylated DNA, releasing 3-methyladenine, 3-methylguanine, 7-methylguanine and 7-methyladenine.</text>
        <dbReference type="EC" id="3.2.2.21"/>
    </reaction>
</comment>
<proteinExistence type="predicted"/>
<evidence type="ECO:0000256" key="5">
    <source>
        <dbReference type="SAM" id="MobiDB-lite"/>
    </source>
</evidence>
<dbReference type="SUPFAM" id="SSF48150">
    <property type="entry name" value="DNA-glycosylase"/>
    <property type="match status" value="1"/>
</dbReference>
<dbReference type="GO" id="GO:0032131">
    <property type="term" value="F:alkylated DNA binding"/>
    <property type="evidence" value="ECO:0007669"/>
    <property type="project" value="TreeGrafter"/>
</dbReference>
<evidence type="ECO:0000256" key="2">
    <source>
        <dbReference type="ARBA" id="ARBA00012000"/>
    </source>
</evidence>
<keyword evidence="8" id="KW-1185">Reference proteome</keyword>
<evidence type="ECO:0000259" key="6">
    <source>
        <dbReference type="SMART" id="SM00478"/>
    </source>
</evidence>
<evidence type="ECO:0000313" key="8">
    <source>
        <dbReference type="Proteomes" id="UP000010467"/>
    </source>
</evidence>
<feature type="domain" description="HhH-GPD" evidence="6">
    <location>
        <begin position="83"/>
        <end position="234"/>
    </location>
</feature>
<dbReference type="STRING" id="937777.Deipe_1319"/>
<gene>
    <name evidence="7" type="ordered locus">Deipe_1319</name>
</gene>
<dbReference type="EC" id="3.2.2.21" evidence="2"/>
<dbReference type="GO" id="GO:0032993">
    <property type="term" value="C:protein-DNA complex"/>
    <property type="evidence" value="ECO:0007669"/>
    <property type="project" value="TreeGrafter"/>
</dbReference>
<accession>K9ZYY9</accession>
<dbReference type="GO" id="GO:0006307">
    <property type="term" value="P:DNA alkylation repair"/>
    <property type="evidence" value="ECO:0007669"/>
    <property type="project" value="TreeGrafter"/>
</dbReference>
<dbReference type="GO" id="GO:0008725">
    <property type="term" value="F:DNA-3-methyladenine glycosylase activity"/>
    <property type="evidence" value="ECO:0007669"/>
    <property type="project" value="TreeGrafter"/>
</dbReference>
<dbReference type="InterPro" id="IPR003265">
    <property type="entry name" value="HhH-GPD_domain"/>
</dbReference>
<dbReference type="HOGENOM" id="CLU_000445_72_5_0"/>
<dbReference type="SMART" id="SM00478">
    <property type="entry name" value="ENDO3c"/>
    <property type="match status" value="1"/>
</dbReference>
<keyword evidence="4" id="KW-0234">DNA repair</keyword>
<name>K9ZYY9_DEIPD</name>
<dbReference type="GO" id="GO:0043916">
    <property type="term" value="F:DNA-7-methylguanine glycosylase activity"/>
    <property type="evidence" value="ECO:0007669"/>
    <property type="project" value="TreeGrafter"/>
</dbReference>
<dbReference type="PATRIC" id="fig|937777.3.peg.1322"/>
<dbReference type="InterPro" id="IPR011257">
    <property type="entry name" value="DNA_glycosylase"/>
</dbReference>
<dbReference type="RefSeq" id="WP_015235176.1">
    <property type="nucleotide sequence ID" value="NC_019793.1"/>
</dbReference>